<dbReference type="KEGG" id="csol:105364403"/>
<dbReference type="GO" id="GO:0004497">
    <property type="term" value="F:monooxygenase activity"/>
    <property type="evidence" value="ECO:0007669"/>
    <property type="project" value="UniProtKB-KW"/>
</dbReference>
<dbReference type="InterPro" id="IPR050196">
    <property type="entry name" value="Cytochrome_P450_Monoox"/>
</dbReference>
<dbReference type="GeneID" id="105364403"/>
<comment type="similarity">
    <text evidence="5 15">Belongs to the cytochrome P450 family.</text>
</comment>
<evidence type="ECO:0000256" key="16">
    <source>
        <dbReference type="SAM" id="Phobius"/>
    </source>
</evidence>
<dbReference type="PANTHER" id="PTHR24291">
    <property type="entry name" value="CYTOCHROME P450 FAMILY 4"/>
    <property type="match status" value="1"/>
</dbReference>
<dbReference type="GO" id="GO:0005506">
    <property type="term" value="F:iron ion binding"/>
    <property type="evidence" value="ECO:0007669"/>
    <property type="project" value="InterPro"/>
</dbReference>
<dbReference type="PRINTS" id="PR00385">
    <property type="entry name" value="P450"/>
</dbReference>
<dbReference type="SUPFAM" id="SSF48264">
    <property type="entry name" value="Cytochrome P450"/>
    <property type="match status" value="1"/>
</dbReference>
<dbReference type="InterPro" id="IPR001128">
    <property type="entry name" value="Cyt_P450"/>
</dbReference>
<dbReference type="Gene3D" id="1.10.630.10">
    <property type="entry name" value="Cytochrome P450"/>
    <property type="match status" value="1"/>
</dbReference>
<keyword evidence="11 14" id="KW-0408">Iron</keyword>
<comment type="function">
    <text evidence="2">May be involved in the metabolism of insect hormones and in the breakdown of synthetic insecticides.</text>
</comment>
<accession>A0AAJ6YM77</accession>
<dbReference type="PANTHER" id="PTHR24291:SF189">
    <property type="entry name" value="CYTOCHROME P450 4C3-RELATED"/>
    <property type="match status" value="1"/>
</dbReference>
<evidence type="ECO:0000256" key="7">
    <source>
        <dbReference type="ARBA" id="ARBA00022723"/>
    </source>
</evidence>
<proteinExistence type="inferred from homology"/>
<keyword evidence="12 15" id="KW-0503">Monooxygenase</keyword>
<keyword evidence="7 14" id="KW-0479">Metal-binding</keyword>
<evidence type="ECO:0000256" key="15">
    <source>
        <dbReference type="RuleBase" id="RU000461"/>
    </source>
</evidence>
<comment type="subcellular location">
    <subcellularLocation>
        <location evidence="4">Endoplasmic reticulum membrane</location>
        <topology evidence="4">Peripheral membrane protein</topology>
    </subcellularLocation>
    <subcellularLocation>
        <location evidence="3">Microsome membrane</location>
        <topology evidence="3">Peripheral membrane protein</topology>
    </subcellularLocation>
</comment>
<dbReference type="AlphaFoldDB" id="A0AAJ6YM77"/>
<feature type="binding site" description="axial binding residue" evidence="14">
    <location>
        <position position="427"/>
    </location>
    <ligand>
        <name>heme</name>
        <dbReference type="ChEBI" id="CHEBI:30413"/>
    </ligand>
    <ligandPart>
        <name>Fe</name>
        <dbReference type="ChEBI" id="CHEBI:18248"/>
    </ligandPart>
</feature>
<gene>
    <name evidence="18" type="primary">LOC105364403</name>
</gene>
<feature type="transmembrane region" description="Helical" evidence="16">
    <location>
        <begin position="5"/>
        <end position="24"/>
    </location>
</feature>
<dbReference type="InterPro" id="IPR017972">
    <property type="entry name" value="Cyt_P450_CS"/>
</dbReference>
<dbReference type="PRINTS" id="PR00463">
    <property type="entry name" value="EP450I"/>
</dbReference>
<evidence type="ECO:0000256" key="13">
    <source>
        <dbReference type="ARBA" id="ARBA00023136"/>
    </source>
</evidence>
<keyword evidence="10 15" id="KW-0560">Oxidoreductase</keyword>
<name>A0AAJ6YM77_9HYME</name>
<evidence type="ECO:0000256" key="1">
    <source>
        <dbReference type="ARBA" id="ARBA00001971"/>
    </source>
</evidence>
<evidence type="ECO:0000256" key="10">
    <source>
        <dbReference type="ARBA" id="ARBA00023002"/>
    </source>
</evidence>
<evidence type="ECO:0000256" key="12">
    <source>
        <dbReference type="ARBA" id="ARBA00023033"/>
    </source>
</evidence>
<reference evidence="18" key="1">
    <citation type="submission" date="2025-08" db="UniProtKB">
        <authorList>
            <consortium name="RefSeq"/>
        </authorList>
    </citation>
    <scope>IDENTIFICATION</scope>
</reference>
<keyword evidence="8" id="KW-0256">Endoplasmic reticulum</keyword>
<keyword evidence="17" id="KW-1185">Reference proteome</keyword>
<keyword evidence="6 14" id="KW-0349">Heme</keyword>
<dbReference type="InterPro" id="IPR036396">
    <property type="entry name" value="Cyt_P450_sf"/>
</dbReference>
<dbReference type="Proteomes" id="UP000695007">
    <property type="component" value="Unplaced"/>
</dbReference>
<keyword evidence="9" id="KW-0492">Microsome</keyword>
<evidence type="ECO:0000256" key="11">
    <source>
        <dbReference type="ARBA" id="ARBA00023004"/>
    </source>
</evidence>
<dbReference type="Pfam" id="PF00067">
    <property type="entry name" value="p450"/>
    <property type="match status" value="1"/>
</dbReference>
<evidence type="ECO:0000256" key="5">
    <source>
        <dbReference type="ARBA" id="ARBA00010617"/>
    </source>
</evidence>
<dbReference type="PROSITE" id="PS00086">
    <property type="entry name" value="CYTOCHROME_P450"/>
    <property type="match status" value="1"/>
</dbReference>
<evidence type="ECO:0000313" key="18">
    <source>
        <dbReference type="RefSeq" id="XP_011500618.1"/>
    </source>
</evidence>
<evidence type="ECO:0000256" key="6">
    <source>
        <dbReference type="ARBA" id="ARBA00022617"/>
    </source>
</evidence>
<evidence type="ECO:0000256" key="2">
    <source>
        <dbReference type="ARBA" id="ARBA00003690"/>
    </source>
</evidence>
<dbReference type="GO" id="GO:0016705">
    <property type="term" value="F:oxidoreductase activity, acting on paired donors, with incorporation or reduction of molecular oxygen"/>
    <property type="evidence" value="ECO:0007669"/>
    <property type="project" value="InterPro"/>
</dbReference>
<evidence type="ECO:0000256" key="14">
    <source>
        <dbReference type="PIRSR" id="PIRSR602401-1"/>
    </source>
</evidence>
<sequence>MEPILLCITFIAGFCLLVIIYLRMSEYFEIRHILGYIPGPKAYPFVGLSWKIKKIPLEDQFKWFNDLCFSFKNGMVVTWLGTKPTVNIRKPRQLQVILENSSFTTKPGNDKILTPWLGNGVFTSIDKIWFDRRRFVKSAYLELYSTIMIEKLEILKECISKELELNKTQTINIFNLVYKYSLDTICEIAFGINLDLQRNEENEYVETLHRIGKQILSNIKIMHNFTEKIIIQKQVDREQNKLLVTEEFNILETCRNTSLLDKLLDVCENTKTPFTLQEIREELDTFIFAGHTTITSAISWAFFMIGNNQNVQIKLQEELKEIFTTDNEPITIQKLEKLQYMDRVIKEVLRLYPSISSFDRLVDSNVVIDNYFIPKGIAVRLHIYQLHHDPEVWEDPETFNPDRFLPENNAQRHPYAYVPFSAGPRNCIGQKFAILEIKIALTVILRKWHIASLLKPSEIKIISNFILKPFDKKIELYLRPINKSESN</sequence>
<keyword evidence="16" id="KW-1133">Transmembrane helix</keyword>
<evidence type="ECO:0000256" key="3">
    <source>
        <dbReference type="ARBA" id="ARBA00004174"/>
    </source>
</evidence>
<organism evidence="17 18">
    <name type="scientific">Ceratosolen solmsi marchali</name>
    <dbReference type="NCBI Taxonomy" id="326594"/>
    <lineage>
        <taxon>Eukaryota</taxon>
        <taxon>Metazoa</taxon>
        <taxon>Ecdysozoa</taxon>
        <taxon>Arthropoda</taxon>
        <taxon>Hexapoda</taxon>
        <taxon>Insecta</taxon>
        <taxon>Pterygota</taxon>
        <taxon>Neoptera</taxon>
        <taxon>Endopterygota</taxon>
        <taxon>Hymenoptera</taxon>
        <taxon>Apocrita</taxon>
        <taxon>Proctotrupomorpha</taxon>
        <taxon>Chalcidoidea</taxon>
        <taxon>Agaonidae</taxon>
        <taxon>Agaoninae</taxon>
        <taxon>Ceratosolen</taxon>
    </lineage>
</organism>
<comment type="cofactor">
    <cofactor evidence="1 14">
        <name>heme</name>
        <dbReference type="ChEBI" id="CHEBI:30413"/>
    </cofactor>
</comment>
<protein>
    <submittedName>
        <fullName evidence="18">Cytochrome P450 4C1-like</fullName>
    </submittedName>
</protein>
<evidence type="ECO:0000313" key="17">
    <source>
        <dbReference type="Proteomes" id="UP000695007"/>
    </source>
</evidence>
<dbReference type="GO" id="GO:0020037">
    <property type="term" value="F:heme binding"/>
    <property type="evidence" value="ECO:0007669"/>
    <property type="project" value="InterPro"/>
</dbReference>
<evidence type="ECO:0000256" key="8">
    <source>
        <dbReference type="ARBA" id="ARBA00022824"/>
    </source>
</evidence>
<dbReference type="GO" id="GO:0005789">
    <property type="term" value="C:endoplasmic reticulum membrane"/>
    <property type="evidence" value="ECO:0007669"/>
    <property type="project" value="UniProtKB-SubCell"/>
</dbReference>
<keyword evidence="13 16" id="KW-0472">Membrane</keyword>
<dbReference type="RefSeq" id="XP_011500618.1">
    <property type="nucleotide sequence ID" value="XM_011502316.1"/>
</dbReference>
<dbReference type="InterPro" id="IPR002401">
    <property type="entry name" value="Cyt_P450_E_grp-I"/>
</dbReference>
<evidence type="ECO:0000256" key="9">
    <source>
        <dbReference type="ARBA" id="ARBA00022848"/>
    </source>
</evidence>
<evidence type="ECO:0000256" key="4">
    <source>
        <dbReference type="ARBA" id="ARBA00004406"/>
    </source>
</evidence>
<keyword evidence="16" id="KW-0812">Transmembrane</keyword>